<dbReference type="EMBL" id="JMHU01000006">
    <property type="protein sequence ID" value="KDA46272.1"/>
    <property type="molecule type" value="Genomic_DNA"/>
</dbReference>
<keyword evidence="1" id="KW-1133">Transmembrane helix</keyword>
<keyword evidence="1" id="KW-0812">Transmembrane</keyword>
<evidence type="ECO:0000313" key="2">
    <source>
        <dbReference type="EMBL" id="KDA46272.1"/>
    </source>
</evidence>
<reference evidence="2 3" key="1">
    <citation type="submission" date="2014-04" db="EMBL/GenBank/DDBJ databases">
        <title>Draft Genome Sequence of Lactobacillus animalis 381-IL-28.</title>
        <authorList>
            <person name="Sturino J.M."/>
            <person name="Rajendran M."/>
            <person name="Altermann E."/>
        </authorList>
    </citation>
    <scope>NUCLEOTIDE SEQUENCE [LARGE SCALE GENOMIC DNA]</scope>
    <source>
        <strain evidence="2 3">381-IL-28</strain>
    </source>
</reference>
<protein>
    <recommendedName>
        <fullName evidence="4">RDD domain-containing protein</fullName>
    </recommendedName>
</protein>
<dbReference type="Proteomes" id="UP000027129">
    <property type="component" value="Unassembled WGS sequence"/>
</dbReference>
<gene>
    <name evidence="2" type="ORF">Lani381_0683</name>
</gene>
<evidence type="ECO:0000313" key="3">
    <source>
        <dbReference type="Proteomes" id="UP000027129"/>
    </source>
</evidence>
<name>A0ABR4RS41_9LACO</name>
<proteinExistence type="predicted"/>
<feature type="transmembrane region" description="Helical" evidence="1">
    <location>
        <begin position="79"/>
        <end position="106"/>
    </location>
</feature>
<sequence>MELFDLVILFFIFPYTTSIVADNFDSPVAQTMYGIIVLAVTACNIWMYVELKRINKGKSVEADFSILDGRGMFDVAGKVIGLILTLTIFPPAMMWEVLITAIFIVLPRSI</sequence>
<organism evidence="2 3">
    <name type="scientific">Ligilactobacillus animalis</name>
    <dbReference type="NCBI Taxonomy" id="1605"/>
    <lineage>
        <taxon>Bacteria</taxon>
        <taxon>Bacillati</taxon>
        <taxon>Bacillota</taxon>
        <taxon>Bacilli</taxon>
        <taxon>Lactobacillales</taxon>
        <taxon>Lactobacillaceae</taxon>
        <taxon>Ligilactobacillus</taxon>
    </lineage>
</organism>
<comment type="caution">
    <text evidence="2">The sequence shown here is derived from an EMBL/GenBank/DDBJ whole genome shotgun (WGS) entry which is preliminary data.</text>
</comment>
<feature type="transmembrane region" description="Helical" evidence="1">
    <location>
        <begin position="31"/>
        <end position="49"/>
    </location>
</feature>
<accession>A0ABR4RS41</accession>
<keyword evidence="3" id="KW-1185">Reference proteome</keyword>
<evidence type="ECO:0000256" key="1">
    <source>
        <dbReference type="SAM" id="Phobius"/>
    </source>
</evidence>
<keyword evidence="1" id="KW-0472">Membrane</keyword>
<evidence type="ECO:0008006" key="4">
    <source>
        <dbReference type="Google" id="ProtNLM"/>
    </source>
</evidence>